<dbReference type="InterPro" id="IPR039708">
    <property type="entry name" value="MT1774/Rv1733c-like"/>
</dbReference>
<protein>
    <submittedName>
        <fullName evidence="2">Membrane protein</fullName>
    </submittedName>
</protein>
<dbReference type="PANTHER" id="PTHR42305:SF1">
    <property type="entry name" value="MEMBRANE PROTEIN RV1733C-RELATED"/>
    <property type="match status" value="1"/>
</dbReference>
<feature type="transmembrane region" description="Helical" evidence="1">
    <location>
        <begin position="141"/>
        <end position="161"/>
    </location>
</feature>
<dbReference type="Proteomes" id="UP000467130">
    <property type="component" value="Chromosome"/>
</dbReference>
<proteinExistence type="predicted"/>
<evidence type="ECO:0000256" key="1">
    <source>
        <dbReference type="SAM" id="Phobius"/>
    </source>
</evidence>
<keyword evidence="1" id="KW-1133">Transmembrane helix</keyword>
<evidence type="ECO:0000313" key="3">
    <source>
        <dbReference type="Proteomes" id="UP000467130"/>
    </source>
</evidence>
<keyword evidence="1" id="KW-0472">Membrane</keyword>
<keyword evidence="1" id="KW-0812">Transmembrane</keyword>
<dbReference type="KEGG" id="msto:MSTO_04490"/>
<dbReference type="AlphaFoldDB" id="A0A7I7Q1K6"/>
<sequence length="191" mass="20395">METVMLDPRCWRIARIVGRNPLLRRTDRIEALVTVIAFAVSVLAIPLAGVAAGVTYGVRNQVYVQEAHERHAVMATVTGATADGSGITVVQAKWPALHGERRGSVEVAHAAKVGDHTTIWVDKGGDPVAPPTSTWQAVGDAFVTALAILLLIGIAVASLAISVRSRLDRARDAQWDHELNCLQEDGGRAIP</sequence>
<organism evidence="2 3">
    <name type="scientific">Mycobacterium stomatepiae</name>
    <dbReference type="NCBI Taxonomy" id="470076"/>
    <lineage>
        <taxon>Bacteria</taxon>
        <taxon>Bacillati</taxon>
        <taxon>Actinomycetota</taxon>
        <taxon>Actinomycetes</taxon>
        <taxon>Mycobacteriales</taxon>
        <taxon>Mycobacteriaceae</taxon>
        <taxon>Mycobacterium</taxon>
        <taxon>Mycobacterium simiae complex</taxon>
    </lineage>
</organism>
<keyword evidence="3" id="KW-1185">Reference proteome</keyword>
<dbReference type="PANTHER" id="PTHR42305">
    <property type="entry name" value="MEMBRANE PROTEIN RV1733C-RELATED"/>
    <property type="match status" value="1"/>
</dbReference>
<name>A0A7I7Q1K6_9MYCO</name>
<feature type="transmembrane region" description="Helical" evidence="1">
    <location>
        <begin position="31"/>
        <end position="54"/>
    </location>
</feature>
<reference evidence="2 3" key="1">
    <citation type="journal article" date="2019" name="Emerg. Microbes Infect.">
        <title>Comprehensive subspecies identification of 175 nontuberculous mycobacteria species based on 7547 genomic profiles.</title>
        <authorList>
            <person name="Matsumoto Y."/>
            <person name="Kinjo T."/>
            <person name="Motooka D."/>
            <person name="Nabeya D."/>
            <person name="Jung N."/>
            <person name="Uechi K."/>
            <person name="Horii T."/>
            <person name="Iida T."/>
            <person name="Fujita J."/>
            <person name="Nakamura S."/>
        </authorList>
    </citation>
    <scope>NUCLEOTIDE SEQUENCE [LARGE SCALE GENOMIC DNA]</scope>
    <source>
        <strain evidence="2 3">JCM 17783</strain>
    </source>
</reference>
<dbReference type="EMBL" id="AP022587">
    <property type="protein sequence ID" value="BBY20244.1"/>
    <property type="molecule type" value="Genomic_DNA"/>
</dbReference>
<dbReference type="RefSeq" id="WP_163788391.1">
    <property type="nucleotide sequence ID" value="NZ_AP022587.1"/>
</dbReference>
<evidence type="ECO:0000313" key="2">
    <source>
        <dbReference type="EMBL" id="BBY20244.1"/>
    </source>
</evidence>
<gene>
    <name evidence="2" type="ORF">MSTO_04490</name>
</gene>
<accession>A0A7I7Q1K6</accession>